<dbReference type="RefSeq" id="WP_010602744.1">
    <property type="nucleotide sequence ID" value="NZ_JAPJUH010000002.1"/>
</dbReference>
<dbReference type="Proteomes" id="UP001142592">
    <property type="component" value="Unassembled WGS sequence"/>
</dbReference>
<protein>
    <submittedName>
        <fullName evidence="1">Uncharacterized protein</fullName>
    </submittedName>
</protein>
<dbReference type="EMBL" id="JAPJUH010000002">
    <property type="protein sequence ID" value="MCX3264919.1"/>
    <property type="molecule type" value="Genomic_DNA"/>
</dbReference>
<proteinExistence type="predicted"/>
<evidence type="ECO:0000313" key="1">
    <source>
        <dbReference type="EMBL" id="MCX3264919.1"/>
    </source>
</evidence>
<accession>A0A9X3DC64</accession>
<dbReference type="AlphaFoldDB" id="A0A9X3DC64"/>
<gene>
    <name evidence="1" type="ORF">OQZ29_09195</name>
</gene>
<name>A0A9X3DC64_9SPHI</name>
<keyword evidence="2" id="KW-1185">Reference proteome</keyword>
<reference evidence="1" key="1">
    <citation type="submission" date="2022-11" db="EMBL/GenBank/DDBJ databases">
        <authorList>
            <person name="Graham C."/>
            <person name="Newman J.D."/>
        </authorList>
    </citation>
    <scope>NUCLEOTIDE SEQUENCE</scope>
    <source>
        <strain evidence="1">DSM 19486</strain>
    </source>
</reference>
<evidence type="ECO:0000313" key="2">
    <source>
        <dbReference type="Proteomes" id="UP001142592"/>
    </source>
</evidence>
<comment type="caution">
    <text evidence="1">The sequence shown here is derived from an EMBL/GenBank/DDBJ whole genome shotgun (WGS) entry which is preliminary data.</text>
</comment>
<sequence>MAKKFKFRKMYFVCEDGRVNENSTTMTQAYNEKEVAERVCENRRQQNHQMWDDKTKSFPTHTVEGFHLFHESLFDQGEAKSKT</sequence>
<organism evidence="1 2">
    <name type="scientific">Pedobacter agri</name>
    <dbReference type="NCBI Taxonomy" id="454586"/>
    <lineage>
        <taxon>Bacteria</taxon>
        <taxon>Pseudomonadati</taxon>
        <taxon>Bacteroidota</taxon>
        <taxon>Sphingobacteriia</taxon>
        <taxon>Sphingobacteriales</taxon>
        <taxon>Sphingobacteriaceae</taxon>
        <taxon>Pedobacter</taxon>
    </lineage>
</organism>